<dbReference type="EMBL" id="GAIX01006067">
    <property type="protein sequence ID" value="JAA86493.1"/>
    <property type="molecule type" value="Transcribed_RNA"/>
</dbReference>
<feature type="non-terminal residue" evidence="1">
    <location>
        <position position="233"/>
    </location>
</feature>
<reference evidence="1" key="2">
    <citation type="submission" date="2013-05" db="EMBL/GenBank/DDBJ databases">
        <authorList>
            <person name="Carter J.-M."/>
            <person name="Baker S.C."/>
            <person name="Pink R."/>
            <person name="Carter D.R.F."/>
            <person name="Collins A."/>
            <person name="Tomlin J."/>
            <person name="Gibbs M."/>
            <person name="Breuker C.J."/>
        </authorList>
    </citation>
    <scope>NUCLEOTIDE SEQUENCE</scope>
    <source>
        <tissue evidence="1">Ovary</tissue>
    </source>
</reference>
<name>S4PB74_9NEOP</name>
<reference evidence="1" key="1">
    <citation type="journal article" date="2013" name="BMC Genomics">
        <title>Unscrambling butterfly oogenesis.</title>
        <authorList>
            <person name="Carter J.M."/>
            <person name="Baker S.C."/>
            <person name="Pink R."/>
            <person name="Carter D.R."/>
            <person name="Collins A."/>
            <person name="Tomlin J."/>
            <person name="Gibbs M."/>
            <person name="Breuker C.J."/>
        </authorList>
    </citation>
    <scope>NUCLEOTIDE SEQUENCE</scope>
    <source>
        <tissue evidence="1">Ovary</tissue>
    </source>
</reference>
<sequence>MVVDFIYFLKVKCKCCDNVLLDNFFVEIFNMETILVISCSFLSFASCGVIIPEELPSLLSVAYSNIPPIKKGTDSRIGFGFAFGNHADFQVMLELGPQTNTMNLTGQPFPKNGNSNSKRQASFPPPAKINKNREKFLQTDAGKYLQTWAQKMKNPPKSVKRPAPKPGDVINLEDSMVELVKNDKGEYEIHQPKPGHMPQYVLDNLKRLYGEKKEEAKKLVEKKRSEAEIKKIT</sequence>
<evidence type="ECO:0000313" key="1">
    <source>
        <dbReference type="EMBL" id="JAA86493.1"/>
    </source>
</evidence>
<accession>S4PB74</accession>
<proteinExistence type="predicted"/>
<organism evidence="1">
    <name type="scientific">Pararge aegeria</name>
    <name type="common">speckled wood butterfly</name>
    <dbReference type="NCBI Taxonomy" id="116150"/>
    <lineage>
        <taxon>Eukaryota</taxon>
        <taxon>Metazoa</taxon>
        <taxon>Ecdysozoa</taxon>
        <taxon>Arthropoda</taxon>
        <taxon>Hexapoda</taxon>
        <taxon>Insecta</taxon>
        <taxon>Pterygota</taxon>
        <taxon>Neoptera</taxon>
        <taxon>Endopterygota</taxon>
        <taxon>Lepidoptera</taxon>
        <taxon>Glossata</taxon>
        <taxon>Ditrysia</taxon>
        <taxon>Papilionoidea</taxon>
        <taxon>Nymphalidae</taxon>
        <taxon>Satyrinae</taxon>
        <taxon>Satyrini</taxon>
        <taxon>Parargina</taxon>
        <taxon>Pararge</taxon>
    </lineage>
</organism>
<dbReference type="AlphaFoldDB" id="S4PB74"/>
<protein>
    <submittedName>
        <fullName evidence="1">Uncharacterized protein</fullName>
    </submittedName>
</protein>